<sequence>MGGDQAEGILEVGVEISLTKICKQAPSDEFWMFQAGNLRFPLPRGRPVHRPRREESPTGRPRRPGPARAPPSPSILDVSSSVVEPARPPTTLPPALHRAHASPWRPSSRGPRAGAAWPPARQPLAASDTPRLARARSCSQPDAEEVLLGRQAAGPRRRDARGLGRRLAVLQEAPVQERVQARRGDGGRRGLSGRTRCRVRRRWGRRGRRGSRPLAVLELAGLDALLLGGGLGQGPVAVPVQLLRACVARLPHARDLVGAPEVGAAAALHLGDVGAHCPVHVGASHAEEHAQADARPACVCGGALCTPRVFIQLPQGLQHLVVLLVEALDHVFGVLFPQLASPHLSRRHGWCGWDEGDA</sequence>
<name>A0ABN9PXL3_9DINO</name>
<organism evidence="2 3">
    <name type="scientific">Prorocentrum cordatum</name>
    <dbReference type="NCBI Taxonomy" id="2364126"/>
    <lineage>
        <taxon>Eukaryota</taxon>
        <taxon>Sar</taxon>
        <taxon>Alveolata</taxon>
        <taxon>Dinophyceae</taxon>
        <taxon>Prorocentrales</taxon>
        <taxon>Prorocentraceae</taxon>
        <taxon>Prorocentrum</taxon>
    </lineage>
</organism>
<evidence type="ECO:0000313" key="2">
    <source>
        <dbReference type="EMBL" id="CAK0798055.1"/>
    </source>
</evidence>
<feature type="region of interest" description="Disordered" evidence="1">
    <location>
        <begin position="41"/>
        <end position="161"/>
    </location>
</feature>
<dbReference type="Proteomes" id="UP001189429">
    <property type="component" value="Unassembled WGS sequence"/>
</dbReference>
<accession>A0ABN9PXL3</accession>
<evidence type="ECO:0000313" key="3">
    <source>
        <dbReference type="Proteomes" id="UP001189429"/>
    </source>
</evidence>
<dbReference type="EMBL" id="CAUYUJ010001883">
    <property type="protein sequence ID" value="CAK0798055.1"/>
    <property type="molecule type" value="Genomic_DNA"/>
</dbReference>
<gene>
    <name evidence="2" type="ORF">PCOR1329_LOCUS6958</name>
</gene>
<feature type="compositionally biased region" description="Low complexity" evidence="1">
    <location>
        <begin position="109"/>
        <end position="123"/>
    </location>
</feature>
<proteinExistence type="predicted"/>
<keyword evidence="3" id="KW-1185">Reference proteome</keyword>
<comment type="caution">
    <text evidence="2">The sequence shown here is derived from an EMBL/GenBank/DDBJ whole genome shotgun (WGS) entry which is preliminary data.</text>
</comment>
<reference evidence="2" key="1">
    <citation type="submission" date="2023-10" db="EMBL/GenBank/DDBJ databases">
        <authorList>
            <person name="Chen Y."/>
            <person name="Shah S."/>
            <person name="Dougan E. K."/>
            <person name="Thang M."/>
            <person name="Chan C."/>
        </authorList>
    </citation>
    <scope>NUCLEOTIDE SEQUENCE [LARGE SCALE GENOMIC DNA]</scope>
</reference>
<protein>
    <submittedName>
        <fullName evidence="2">Uncharacterized protein</fullName>
    </submittedName>
</protein>
<evidence type="ECO:0000256" key="1">
    <source>
        <dbReference type="SAM" id="MobiDB-lite"/>
    </source>
</evidence>